<dbReference type="EMBL" id="FXYY01000005">
    <property type="protein sequence ID" value="SMX76691.1"/>
    <property type="molecule type" value="Genomic_DNA"/>
</dbReference>
<name>A0A2H1ING3_BRELN</name>
<dbReference type="InterPro" id="IPR001647">
    <property type="entry name" value="HTH_TetR"/>
</dbReference>
<protein>
    <submittedName>
        <fullName evidence="7">Transcriptional regulator, TetR family</fullName>
    </submittedName>
</protein>
<sequence>MPKIVDHQERKERIAEAVVQVIARVGFDRLTMRELAAELGYAHGAVVRYFPNKQTLLTASFLHLYNQADERIRRVVEGRRGFDALEAMCREILPFGESGRMAAQVVLPFWVRASQDDEILAVHFENNNRWRDLMRLCLLQARDDGAIREDVDIDIAAAELAARNAGWQMQACLMAEVTSDTVIEAALMRHIECLRKG</sequence>
<keyword evidence="3 5" id="KW-0238">DNA-binding</keyword>
<keyword evidence="2" id="KW-0805">Transcription regulation</keyword>
<dbReference type="InterPro" id="IPR009057">
    <property type="entry name" value="Homeodomain-like_sf"/>
</dbReference>
<feature type="DNA-binding region" description="H-T-H motif" evidence="5">
    <location>
        <begin position="31"/>
        <end position="50"/>
    </location>
</feature>
<dbReference type="GO" id="GO:0000976">
    <property type="term" value="F:transcription cis-regulatory region binding"/>
    <property type="evidence" value="ECO:0007669"/>
    <property type="project" value="TreeGrafter"/>
</dbReference>
<dbReference type="Gene3D" id="1.10.357.10">
    <property type="entry name" value="Tetracycline Repressor, domain 2"/>
    <property type="match status" value="1"/>
</dbReference>
<evidence type="ECO:0000256" key="2">
    <source>
        <dbReference type="ARBA" id="ARBA00023015"/>
    </source>
</evidence>
<evidence type="ECO:0000256" key="4">
    <source>
        <dbReference type="ARBA" id="ARBA00023163"/>
    </source>
</evidence>
<dbReference type="Proteomes" id="UP000234641">
    <property type="component" value="Unassembled WGS sequence"/>
</dbReference>
<gene>
    <name evidence="7" type="ORF">BLIN9172_01285</name>
</gene>
<dbReference type="SUPFAM" id="SSF46689">
    <property type="entry name" value="Homeodomain-like"/>
    <property type="match status" value="1"/>
</dbReference>
<accession>A0A2H1ING3</accession>
<reference evidence="7 8" key="1">
    <citation type="submission" date="2017-03" db="EMBL/GenBank/DDBJ databases">
        <authorList>
            <person name="Afonso C.L."/>
            <person name="Miller P.J."/>
            <person name="Scott M.A."/>
            <person name="Spackman E."/>
            <person name="Goraichik I."/>
            <person name="Dimitrov K.M."/>
            <person name="Suarez D.L."/>
            <person name="Swayne D.E."/>
        </authorList>
    </citation>
    <scope>NUCLEOTIDE SEQUENCE [LARGE SCALE GENOMIC DNA]</scope>
    <source>
        <strain evidence="7 8">ATCC 9172</strain>
    </source>
</reference>
<dbReference type="PANTHER" id="PTHR30055">
    <property type="entry name" value="HTH-TYPE TRANSCRIPTIONAL REGULATOR RUTR"/>
    <property type="match status" value="1"/>
</dbReference>
<evidence type="ECO:0000256" key="1">
    <source>
        <dbReference type="ARBA" id="ARBA00022491"/>
    </source>
</evidence>
<evidence type="ECO:0000313" key="7">
    <source>
        <dbReference type="EMBL" id="SMX76691.1"/>
    </source>
</evidence>
<evidence type="ECO:0000313" key="8">
    <source>
        <dbReference type="Proteomes" id="UP000234641"/>
    </source>
</evidence>
<dbReference type="SUPFAM" id="SSF48498">
    <property type="entry name" value="Tetracyclin repressor-like, C-terminal domain"/>
    <property type="match status" value="1"/>
</dbReference>
<dbReference type="Pfam" id="PF13977">
    <property type="entry name" value="TetR_C_6"/>
    <property type="match status" value="1"/>
</dbReference>
<evidence type="ECO:0000256" key="3">
    <source>
        <dbReference type="ARBA" id="ARBA00023125"/>
    </source>
</evidence>
<feature type="domain" description="HTH tetR-type" evidence="6">
    <location>
        <begin position="8"/>
        <end position="68"/>
    </location>
</feature>
<keyword evidence="4" id="KW-0804">Transcription</keyword>
<dbReference type="PANTHER" id="PTHR30055:SF234">
    <property type="entry name" value="HTH-TYPE TRANSCRIPTIONAL REGULATOR BETI"/>
    <property type="match status" value="1"/>
</dbReference>
<dbReference type="GO" id="GO:0003700">
    <property type="term" value="F:DNA-binding transcription factor activity"/>
    <property type="evidence" value="ECO:0007669"/>
    <property type="project" value="TreeGrafter"/>
</dbReference>
<keyword evidence="1" id="KW-0678">Repressor</keyword>
<evidence type="ECO:0000256" key="5">
    <source>
        <dbReference type="PROSITE-ProRule" id="PRU00335"/>
    </source>
</evidence>
<proteinExistence type="predicted"/>
<dbReference type="InterPro" id="IPR039538">
    <property type="entry name" value="BetI_C"/>
</dbReference>
<dbReference type="InterPro" id="IPR036271">
    <property type="entry name" value="Tet_transcr_reg_TetR-rel_C_sf"/>
</dbReference>
<organism evidence="7 8">
    <name type="scientific">Brevibacterium linens ATCC 9172</name>
    <dbReference type="NCBI Taxonomy" id="1255617"/>
    <lineage>
        <taxon>Bacteria</taxon>
        <taxon>Bacillati</taxon>
        <taxon>Actinomycetota</taxon>
        <taxon>Actinomycetes</taxon>
        <taxon>Micrococcales</taxon>
        <taxon>Brevibacteriaceae</taxon>
        <taxon>Brevibacterium</taxon>
    </lineage>
</organism>
<dbReference type="AlphaFoldDB" id="A0A2H1ING3"/>
<dbReference type="RefSeq" id="WP_101554310.1">
    <property type="nucleotide sequence ID" value="NZ_FXYY01000005.1"/>
</dbReference>
<dbReference type="InterPro" id="IPR050109">
    <property type="entry name" value="HTH-type_TetR-like_transc_reg"/>
</dbReference>
<evidence type="ECO:0000259" key="6">
    <source>
        <dbReference type="PROSITE" id="PS50977"/>
    </source>
</evidence>
<dbReference type="Pfam" id="PF00440">
    <property type="entry name" value="TetR_N"/>
    <property type="match status" value="1"/>
</dbReference>
<dbReference type="PROSITE" id="PS50977">
    <property type="entry name" value="HTH_TETR_2"/>
    <property type="match status" value="1"/>
</dbReference>